<dbReference type="Gene3D" id="3.20.20.210">
    <property type="match status" value="1"/>
</dbReference>
<sequence length="144" mass="16749">ADVIQIFDSWASLLPKNELSNYCYTPILKIVEHIKTKNIPVICFPKGIKENYLDFCSTVKPDCISIDYEVDPKWLKEKLNGLPIQGGLDPKILLTDRTKIKKNTEKYLNIFKDYPYIFNLGHGVLPEIKPETIEYIIKLVRDYK</sequence>
<dbReference type="GO" id="GO:0006783">
    <property type="term" value="P:heme biosynthetic process"/>
    <property type="evidence" value="ECO:0007669"/>
    <property type="project" value="TreeGrafter"/>
</dbReference>
<feature type="domain" description="Uroporphyrinogen decarboxylase (URO-D)" evidence="1">
    <location>
        <begin position="1"/>
        <end position="143"/>
    </location>
</feature>
<accession>A0A382YRE5</accession>
<organism evidence="2">
    <name type="scientific">marine metagenome</name>
    <dbReference type="NCBI Taxonomy" id="408172"/>
    <lineage>
        <taxon>unclassified sequences</taxon>
        <taxon>metagenomes</taxon>
        <taxon>ecological metagenomes</taxon>
    </lineage>
</organism>
<dbReference type="AlphaFoldDB" id="A0A382YRE5"/>
<dbReference type="SUPFAM" id="SSF51726">
    <property type="entry name" value="UROD/MetE-like"/>
    <property type="match status" value="1"/>
</dbReference>
<protein>
    <recommendedName>
        <fullName evidence="1">Uroporphyrinogen decarboxylase (URO-D) domain-containing protein</fullName>
    </recommendedName>
</protein>
<feature type="non-terminal residue" evidence="2">
    <location>
        <position position="1"/>
    </location>
</feature>
<dbReference type="EMBL" id="UINC01177954">
    <property type="protein sequence ID" value="SVD85852.1"/>
    <property type="molecule type" value="Genomic_DNA"/>
</dbReference>
<evidence type="ECO:0000313" key="2">
    <source>
        <dbReference type="EMBL" id="SVD85852.1"/>
    </source>
</evidence>
<dbReference type="PANTHER" id="PTHR21091:SF169">
    <property type="entry name" value="UROPORPHYRINOGEN DECARBOXYLASE"/>
    <property type="match status" value="1"/>
</dbReference>
<gene>
    <name evidence="2" type="ORF">METZ01_LOCUS438706</name>
</gene>
<proteinExistence type="predicted"/>
<evidence type="ECO:0000259" key="1">
    <source>
        <dbReference type="Pfam" id="PF01208"/>
    </source>
</evidence>
<name>A0A382YRE5_9ZZZZ</name>
<dbReference type="GO" id="GO:0004853">
    <property type="term" value="F:uroporphyrinogen decarboxylase activity"/>
    <property type="evidence" value="ECO:0007669"/>
    <property type="project" value="InterPro"/>
</dbReference>
<dbReference type="GO" id="GO:0005829">
    <property type="term" value="C:cytosol"/>
    <property type="evidence" value="ECO:0007669"/>
    <property type="project" value="TreeGrafter"/>
</dbReference>
<dbReference type="PANTHER" id="PTHR21091">
    <property type="entry name" value="METHYLTETRAHYDROFOLATE:HOMOCYSTEINE METHYLTRANSFERASE RELATED"/>
    <property type="match status" value="1"/>
</dbReference>
<reference evidence="2" key="1">
    <citation type="submission" date="2018-05" db="EMBL/GenBank/DDBJ databases">
        <authorList>
            <person name="Lanie J.A."/>
            <person name="Ng W.-L."/>
            <person name="Kazmierczak K.M."/>
            <person name="Andrzejewski T.M."/>
            <person name="Davidsen T.M."/>
            <person name="Wayne K.J."/>
            <person name="Tettelin H."/>
            <person name="Glass J.I."/>
            <person name="Rusch D."/>
            <person name="Podicherti R."/>
            <person name="Tsui H.-C.T."/>
            <person name="Winkler M.E."/>
        </authorList>
    </citation>
    <scope>NUCLEOTIDE SEQUENCE</scope>
</reference>
<dbReference type="InterPro" id="IPR038071">
    <property type="entry name" value="UROD/MetE-like_sf"/>
</dbReference>
<dbReference type="Pfam" id="PF01208">
    <property type="entry name" value="URO-D"/>
    <property type="match status" value="1"/>
</dbReference>
<dbReference type="InterPro" id="IPR000257">
    <property type="entry name" value="Uroporphyrinogen_deCOase"/>
</dbReference>